<protein>
    <recommendedName>
        <fullName evidence="3">ABM domain-containing protein</fullName>
    </recommendedName>
</protein>
<reference evidence="2" key="1">
    <citation type="journal article" date="2019" name="Int. J. Syst. Evol. Microbiol.">
        <title>The Global Catalogue of Microorganisms (GCM) 10K type strain sequencing project: providing services to taxonomists for standard genome sequencing and annotation.</title>
        <authorList>
            <consortium name="The Broad Institute Genomics Platform"/>
            <consortium name="The Broad Institute Genome Sequencing Center for Infectious Disease"/>
            <person name="Wu L."/>
            <person name="Ma J."/>
        </authorList>
    </citation>
    <scope>NUCLEOTIDE SEQUENCE [LARGE SCALE GENOMIC DNA]</scope>
    <source>
        <strain evidence="2">JCM 16702</strain>
    </source>
</reference>
<evidence type="ECO:0000313" key="1">
    <source>
        <dbReference type="EMBL" id="GAA4086145.1"/>
    </source>
</evidence>
<gene>
    <name evidence="1" type="ORF">GCM10022214_52800</name>
</gene>
<organism evidence="1 2">
    <name type="scientific">Actinomadura miaoliensis</name>
    <dbReference type="NCBI Taxonomy" id="430685"/>
    <lineage>
        <taxon>Bacteria</taxon>
        <taxon>Bacillati</taxon>
        <taxon>Actinomycetota</taxon>
        <taxon>Actinomycetes</taxon>
        <taxon>Streptosporangiales</taxon>
        <taxon>Thermomonosporaceae</taxon>
        <taxon>Actinomadura</taxon>
    </lineage>
</organism>
<accession>A0ABP7WDC6</accession>
<proteinExistence type="predicted"/>
<comment type="caution">
    <text evidence="1">The sequence shown here is derived from an EMBL/GenBank/DDBJ whole genome shotgun (WGS) entry which is preliminary data.</text>
</comment>
<evidence type="ECO:0008006" key="3">
    <source>
        <dbReference type="Google" id="ProtNLM"/>
    </source>
</evidence>
<dbReference type="Proteomes" id="UP001500683">
    <property type="component" value="Unassembled WGS sequence"/>
</dbReference>
<sequence length="203" mass="22175">MFVQVVQGSGVTEPARLRESLERWVRDLAPGAPGWLGGTAGVTDDGTFVNLVRFASPDAARRSGDRPEQGRWWAETSACFGGEVTFRHCAESETWLGGGSDDAGFVQVIQSMVTDLPDLRARLRAMDEDALRAFRPDVIGGLLAVDPGGVSTEAVYFTSEAAARAGERRQPPPDLLETMDGLMRCYEGDLAYYDLRDPWLYSP</sequence>
<dbReference type="RefSeq" id="WP_344952678.1">
    <property type="nucleotide sequence ID" value="NZ_BAAAZG010000039.1"/>
</dbReference>
<evidence type="ECO:0000313" key="2">
    <source>
        <dbReference type="Proteomes" id="UP001500683"/>
    </source>
</evidence>
<keyword evidence="2" id="KW-1185">Reference proteome</keyword>
<dbReference type="EMBL" id="BAAAZG010000039">
    <property type="protein sequence ID" value="GAA4086145.1"/>
    <property type="molecule type" value="Genomic_DNA"/>
</dbReference>
<name>A0ABP7WDC6_9ACTN</name>